<proteinExistence type="predicted"/>
<name>A0AAN9MA97_CANGL</name>
<reference evidence="1 2" key="1">
    <citation type="submission" date="2024-01" db="EMBL/GenBank/DDBJ databases">
        <title>The genomes of 5 underutilized Papilionoideae crops provide insights into root nodulation and disease resistanc.</title>
        <authorList>
            <person name="Jiang F."/>
        </authorList>
    </citation>
    <scope>NUCLEOTIDE SEQUENCE [LARGE SCALE GENOMIC DNA]</scope>
    <source>
        <strain evidence="1">LVBAO_FW01</strain>
        <tissue evidence="1">Leaves</tissue>
    </source>
</reference>
<dbReference type="AlphaFoldDB" id="A0AAN9MA97"/>
<gene>
    <name evidence="1" type="ORF">VNO77_09798</name>
</gene>
<evidence type="ECO:0000313" key="2">
    <source>
        <dbReference type="Proteomes" id="UP001367508"/>
    </source>
</evidence>
<accession>A0AAN9MA97</accession>
<comment type="caution">
    <text evidence="1">The sequence shown here is derived from an EMBL/GenBank/DDBJ whole genome shotgun (WGS) entry which is preliminary data.</text>
</comment>
<keyword evidence="2" id="KW-1185">Reference proteome</keyword>
<evidence type="ECO:0000313" key="1">
    <source>
        <dbReference type="EMBL" id="KAK7350817.1"/>
    </source>
</evidence>
<dbReference type="Proteomes" id="UP001367508">
    <property type="component" value="Unassembled WGS sequence"/>
</dbReference>
<dbReference type="EMBL" id="JAYMYQ010000002">
    <property type="protein sequence ID" value="KAK7350817.1"/>
    <property type="molecule type" value="Genomic_DNA"/>
</dbReference>
<sequence length="75" mass="8460">MEGLNLEDETDVIDTCHSQKVDLGESQKGQSDSENGYSTAQLAFGTSEFVTVAQSRDFAFCQHHWDVYPKICNYH</sequence>
<organism evidence="1 2">
    <name type="scientific">Canavalia gladiata</name>
    <name type="common">Sword bean</name>
    <name type="synonym">Dolichos gladiatus</name>
    <dbReference type="NCBI Taxonomy" id="3824"/>
    <lineage>
        <taxon>Eukaryota</taxon>
        <taxon>Viridiplantae</taxon>
        <taxon>Streptophyta</taxon>
        <taxon>Embryophyta</taxon>
        <taxon>Tracheophyta</taxon>
        <taxon>Spermatophyta</taxon>
        <taxon>Magnoliopsida</taxon>
        <taxon>eudicotyledons</taxon>
        <taxon>Gunneridae</taxon>
        <taxon>Pentapetalae</taxon>
        <taxon>rosids</taxon>
        <taxon>fabids</taxon>
        <taxon>Fabales</taxon>
        <taxon>Fabaceae</taxon>
        <taxon>Papilionoideae</taxon>
        <taxon>50 kb inversion clade</taxon>
        <taxon>NPAAA clade</taxon>
        <taxon>indigoferoid/millettioid clade</taxon>
        <taxon>Phaseoleae</taxon>
        <taxon>Canavalia</taxon>
    </lineage>
</organism>
<protein>
    <submittedName>
        <fullName evidence="1">Uncharacterized protein</fullName>
    </submittedName>
</protein>